<dbReference type="EMBL" id="HG001686">
    <property type="protein sequence ID" value="CDF34346.1"/>
    <property type="molecule type" value="Genomic_DNA"/>
</dbReference>
<dbReference type="KEGG" id="ccp:CHC_T00003082001"/>
<dbReference type="Gramene" id="CDF39255">
    <property type="protein sequence ID" value="CDF39255"/>
    <property type="gene ID" value="CHC_T00000184001"/>
</dbReference>
<reference evidence="1" key="2">
    <citation type="journal article" date="2013" name="Proc. Natl. Acad. Sci. U.S.A.">
        <title>Genome structure and metabolic features in the red seaweed Chondrus crispus shed light on evolution of the Archaeplastida.</title>
        <authorList>
            <person name="Collen J."/>
            <person name="Porcel B."/>
            <person name="Carre W."/>
            <person name="Ball S.G."/>
            <person name="Chaparro C."/>
            <person name="Tonon T."/>
            <person name="Barbeyron T."/>
            <person name="Michel G."/>
            <person name="Noel B."/>
            <person name="Valentin K."/>
            <person name="Elias M."/>
            <person name="Artiguenave F."/>
            <person name="Arun A."/>
            <person name="Aury J.M."/>
            <person name="Barbosa-Neto J.F."/>
            <person name="Bothwell J.H."/>
            <person name="Bouget F.Y."/>
            <person name="Brillet L."/>
            <person name="Cabello-Hurtado F."/>
            <person name="Capella-Gutierrez S."/>
            <person name="Charrier B."/>
            <person name="Cladiere L."/>
            <person name="Cock J.M."/>
            <person name="Coelho S.M."/>
            <person name="Colleoni C."/>
            <person name="Czjzek M."/>
            <person name="Da Silva C."/>
            <person name="Delage L."/>
            <person name="Denoeud F."/>
            <person name="Deschamps P."/>
            <person name="Dittami S.M."/>
            <person name="Gabalden T."/>
            <person name="Gachon C.M."/>
            <person name="Groisillier A."/>
            <person name="Herve C."/>
            <person name="Jabbari K."/>
            <person name="Katinka M."/>
            <person name="Kloareg B."/>
            <person name="Kowalczyk N."/>
            <person name="Labadie K."/>
            <person name="Leblanc C."/>
            <person name="Lopez P.J."/>
            <person name="McLachlan D.H."/>
            <person name="Meslet-Cladiere L."/>
            <person name="Moustafa A."/>
            <person name="Nehr Z."/>
            <person name="Nyvall Collen P."/>
            <person name="Panaud O."/>
            <person name="Partensky F."/>
            <person name="Poulain J."/>
            <person name="Rensing S.A."/>
            <person name="Rousvoal S."/>
            <person name="Samson G."/>
            <person name="Symeonidi A."/>
            <person name="Weissenbach J."/>
            <person name="Zambounis A."/>
            <person name="Wincker P."/>
            <person name="Boyen C."/>
        </authorList>
    </citation>
    <scope>NUCLEOTIDE SEQUENCE [LARGE SCALE GENOMIC DNA]</scope>
    <source>
        <strain evidence="1">Stackhouse</strain>
    </source>
</reference>
<proteinExistence type="predicted"/>
<evidence type="ECO:0000313" key="1">
    <source>
        <dbReference type="EMBL" id="CDF34346.1"/>
    </source>
</evidence>
<dbReference type="RefSeq" id="XP_005719166.1">
    <property type="nucleotide sequence ID" value="XM_005719109.1"/>
</dbReference>
<evidence type="ECO:0000313" key="2">
    <source>
        <dbReference type="EMBL" id="CDF39255.1"/>
    </source>
</evidence>
<dbReference type="Proteomes" id="UP000012073">
    <property type="component" value="Unassembled WGS sequence"/>
</dbReference>
<protein>
    <submittedName>
        <fullName evidence="1">Uncharacterized protein</fullName>
    </submittedName>
</protein>
<dbReference type="RefSeq" id="XP_005714165.1">
    <property type="nucleotide sequence ID" value="XM_005714108.1"/>
</dbReference>
<gene>
    <name evidence="2" type="ORF">CHC_T00000184001</name>
    <name evidence="1" type="ORF">CHC_T00003082001</name>
</gene>
<organism evidence="1 3">
    <name type="scientific">Chondrus crispus</name>
    <name type="common">Carrageen Irish moss</name>
    <name type="synonym">Polymorpha crispa</name>
    <dbReference type="NCBI Taxonomy" id="2769"/>
    <lineage>
        <taxon>Eukaryota</taxon>
        <taxon>Rhodophyta</taxon>
        <taxon>Florideophyceae</taxon>
        <taxon>Rhodymeniophycidae</taxon>
        <taxon>Gigartinales</taxon>
        <taxon>Gigartinaceae</taxon>
        <taxon>Chondrus</taxon>
    </lineage>
</organism>
<evidence type="ECO:0000313" key="3">
    <source>
        <dbReference type="Proteomes" id="UP000012073"/>
    </source>
</evidence>
<dbReference type="GeneID" id="17326886"/>
<sequence length="128" mass="14973">MAQFFCGNTVDIFGRSPIGVSKRHVDLERCFDKPLHEHTLTVSLHRILWLHREKMIGHCDQQDETSVVDDQGPFQRPKQVLDPMVAKQHGKYQLANSPSLGHRPLRAETPETRMHYLIWRLSMRKEPH</sequence>
<dbReference type="EMBL" id="HG002014">
    <property type="protein sequence ID" value="CDF39255.1"/>
    <property type="molecule type" value="Genomic_DNA"/>
</dbReference>
<dbReference type="Gramene" id="CDF34346">
    <property type="protein sequence ID" value="CDF34346"/>
    <property type="gene ID" value="CHC_T00003082001"/>
</dbReference>
<reference evidence="3" key="1">
    <citation type="journal article" date="2013" name="Proc. Natl. Acad. Sci. U.S.A.">
        <title>Genome structure and metabolic features in the red seaweed Chondrus crispus shed light on evolution of the Archaeplastida.</title>
        <authorList>
            <person name="Collen J."/>
            <person name="Porcel B."/>
            <person name="Carre W."/>
            <person name="Ball S.G."/>
            <person name="Chaparro C."/>
            <person name="Tonon T."/>
            <person name="Barbeyron T."/>
            <person name="Michel G."/>
            <person name="Noel B."/>
            <person name="Valentin K."/>
            <person name="Elias M."/>
            <person name="Artiguenave F."/>
            <person name="Arun A."/>
            <person name="Aury J.M."/>
            <person name="Barbosa-Neto J.F."/>
            <person name="Bothwell J.H."/>
            <person name="Bouget F.Y."/>
            <person name="Brillet L."/>
            <person name="Cabello-Hurtado F."/>
            <person name="Capella-Gutierrez S."/>
            <person name="Charrier B."/>
            <person name="Cladiere L."/>
            <person name="Cock J.M."/>
            <person name="Coelho S.M."/>
            <person name="Colleoni C."/>
            <person name="Czjzek M."/>
            <person name="Da Silva C."/>
            <person name="Delage L."/>
            <person name="Denoeud F."/>
            <person name="Deschamps P."/>
            <person name="Dittami S.M."/>
            <person name="Gabaldon T."/>
            <person name="Gachon C.M."/>
            <person name="Groisillier A."/>
            <person name="Herve C."/>
            <person name="Jabbari K."/>
            <person name="Katinka M."/>
            <person name="Kloareg B."/>
            <person name="Kowalczyk N."/>
            <person name="Labadie K."/>
            <person name="Leblanc C."/>
            <person name="Lopez P.J."/>
            <person name="McLachlan D.H."/>
            <person name="Meslet-Cladiere L."/>
            <person name="Moustafa A."/>
            <person name="Nehr Z."/>
            <person name="Nyvall Collen P."/>
            <person name="Panaud O."/>
            <person name="Partensky F."/>
            <person name="Poulain J."/>
            <person name="Rensing S.A."/>
            <person name="Rousvoal S."/>
            <person name="Samson G."/>
            <person name="Symeonidi A."/>
            <person name="Weissenbach J."/>
            <person name="Zambounis A."/>
            <person name="Wincker P."/>
            <person name="Boyen C."/>
        </authorList>
    </citation>
    <scope>NUCLEOTIDE SEQUENCE [LARGE SCALE GENOMIC DNA]</scope>
    <source>
        <strain evidence="3">cv. Stackhouse</strain>
    </source>
</reference>
<dbReference type="GeneID" id="17321882"/>
<dbReference type="KEGG" id="ccp:CHC_T00000184001"/>
<accession>R7QAA0</accession>
<dbReference type="AlphaFoldDB" id="R7QAA0"/>
<reference evidence="1" key="3">
    <citation type="submission" date="2013-05" db="EMBL/GenBank/DDBJ databases">
        <authorList>
            <person name="Genoscope - CEA"/>
        </authorList>
    </citation>
    <scope>NUCLEOTIDE SEQUENCE</scope>
    <source>
        <strain evidence="1">Stackhouse</strain>
    </source>
</reference>
<name>R7QAA0_CHOCR</name>
<keyword evidence="3" id="KW-1185">Reference proteome</keyword>